<evidence type="ECO:0000256" key="5">
    <source>
        <dbReference type="ARBA" id="ARBA00022705"/>
    </source>
</evidence>
<evidence type="ECO:0000256" key="4">
    <source>
        <dbReference type="ARBA" id="ARBA00022695"/>
    </source>
</evidence>
<dbReference type="GO" id="GO:0003887">
    <property type="term" value="F:DNA-directed DNA polymerase activity"/>
    <property type="evidence" value="ECO:0007669"/>
    <property type="project" value="UniProtKB-KW"/>
</dbReference>
<dbReference type="AlphaFoldDB" id="A0A6G0U0B8"/>
<dbReference type="SUPFAM" id="SSF54060">
    <property type="entry name" value="His-Me finger endonucleases"/>
    <property type="match status" value="1"/>
</dbReference>
<keyword evidence="4" id="KW-0548">Nucleotidyltransferase</keyword>
<dbReference type="InterPro" id="IPR013087">
    <property type="entry name" value="Znf_C2H2_type"/>
</dbReference>
<comment type="caution">
    <text evidence="12">The sequence shown here is derived from an EMBL/GenBank/DDBJ whole genome shotgun (WGS) entry which is preliminary data.</text>
</comment>
<dbReference type="Pfam" id="PF03175">
    <property type="entry name" value="DNA_pol_B_2"/>
    <property type="match status" value="1"/>
</dbReference>
<evidence type="ECO:0000313" key="13">
    <source>
        <dbReference type="Proteomes" id="UP000475862"/>
    </source>
</evidence>
<dbReference type="SUPFAM" id="SSF53098">
    <property type="entry name" value="Ribonuclease H-like"/>
    <property type="match status" value="1"/>
</dbReference>
<protein>
    <recommendedName>
        <fullName evidence="2">DNA-directed DNA polymerase</fullName>
        <ecNumber evidence="2">2.7.7.7</ecNumber>
    </recommendedName>
</protein>
<dbReference type="Proteomes" id="UP000475862">
    <property type="component" value="Unassembled WGS sequence"/>
</dbReference>
<dbReference type="PANTHER" id="PTHR31511">
    <property type="entry name" value="PROTEIN CBG23764"/>
    <property type="match status" value="1"/>
</dbReference>
<dbReference type="PROSITE" id="PS50157">
    <property type="entry name" value="ZINC_FINGER_C2H2_2"/>
    <property type="match status" value="1"/>
</dbReference>
<dbReference type="EC" id="2.7.7.7" evidence="2"/>
<feature type="compositionally biased region" description="Low complexity" evidence="10">
    <location>
        <begin position="67"/>
        <end position="80"/>
    </location>
</feature>
<evidence type="ECO:0000256" key="2">
    <source>
        <dbReference type="ARBA" id="ARBA00012417"/>
    </source>
</evidence>
<accession>A0A6G0U0B8</accession>
<dbReference type="InterPro" id="IPR004868">
    <property type="entry name" value="DNA-dir_DNA_pol_B_mt/vir"/>
</dbReference>
<evidence type="ECO:0000259" key="11">
    <source>
        <dbReference type="PROSITE" id="PS50157"/>
    </source>
</evidence>
<keyword evidence="9" id="KW-0863">Zinc-finger</keyword>
<evidence type="ECO:0000256" key="6">
    <source>
        <dbReference type="ARBA" id="ARBA00022932"/>
    </source>
</evidence>
<dbReference type="Gene3D" id="3.40.1800.10">
    <property type="entry name" value="His-Me finger endonucleases"/>
    <property type="match status" value="1"/>
</dbReference>
<sequence length="567" mass="64805">MKTHDKVCFSCVQCAKSFSYQSNLVRHMNNTHNRVRCDITTPQVQDAQRGEIEIAPNIIVPDQPAGPSNQPQNSNNTPNQHFDDDGYDDICVEVLKHVEDAGLCDVTGEKRVRVNNTPSRTKKARMDIANKLGFVEIKSAHGRKIVWSLKTSASPILIDSDINVLIDEAFATLLDEEEIYKGKGSGFSLEKIDGLLLSVYTPMGDTPNIQIPIRNIDNNTNTENNTNTDNNMKVSDDVPLELLEEYIIPITPVIYRSNGSREEVARHFVNNIVEVGLKIEELLKTNVPICMSDEDTRRHNENNQCNLCKCSLNKNEKVRDHCHLFGKFRQTLCSKCNISLQQPKFVPCFFHNLTNYDAHFIVTELGYDAKTIKVIPDSEKKFVTFSKYISKTFTIRFVDTCRFMAAKLGNSAKNLLTPDFSKFRETSKHFSAEDMPLVIRKGVYPYEYTNDWTKLEQTTLPPIEDFYSSLLEKNIEDSEYQFATEVWDHFGCQTLGNYSDLYLKIDLLLLTDVFENFRDVCMQAYNLDPTYYFTAPAYSFDAMRKQTAIKLELLTDYDMKDYGTGSS</sequence>
<evidence type="ECO:0000256" key="7">
    <source>
        <dbReference type="ARBA" id="ARBA00023125"/>
    </source>
</evidence>
<keyword evidence="7" id="KW-0238">DNA-binding</keyword>
<dbReference type="SMART" id="SM00355">
    <property type="entry name" value="ZnF_C2H2"/>
    <property type="match status" value="1"/>
</dbReference>
<dbReference type="PROSITE" id="PS00028">
    <property type="entry name" value="ZINC_FINGER_C2H2_1"/>
    <property type="match status" value="1"/>
</dbReference>
<keyword evidence="9" id="KW-0479">Metal-binding</keyword>
<evidence type="ECO:0000256" key="3">
    <source>
        <dbReference type="ARBA" id="ARBA00022679"/>
    </source>
</evidence>
<dbReference type="Gene3D" id="3.30.160.60">
    <property type="entry name" value="Classic Zinc Finger"/>
    <property type="match status" value="1"/>
</dbReference>
<evidence type="ECO:0000256" key="9">
    <source>
        <dbReference type="PROSITE-ProRule" id="PRU00042"/>
    </source>
</evidence>
<keyword evidence="6" id="KW-0239">DNA-directed DNA polymerase</keyword>
<dbReference type="GO" id="GO:0000166">
    <property type="term" value="F:nucleotide binding"/>
    <property type="evidence" value="ECO:0007669"/>
    <property type="project" value="InterPro"/>
</dbReference>
<evidence type="ECO:0000256" key="10">
    <source>
        <dbReference type="SAM" id="MobiDB-lite"/>
    </source>
</evidence>
<keyword evidence="3" id="KW-0808">Transferase</keyword>
<dbReference type="PANTHER" id="PTHR31511:SF12">
    <property type="entry name" value="RHO TERMINATION FACTOR N-TERMINAL DOMAIN-CONTAINING PROTEIN"/>
    <property type="match status" value="1"/>
</dbReference>
<feature type="region of interest" description="Disordered" evidence="10">
    <location>
        <begin position="59"/>
        <end position="82"/>
    </location>
</feature>
<evidence type="ECO:0000313" key="12">
    <source>
        <dbReference type="EMBL" id="KAE9542504.1"/>
    </source>
</evidence>
<comment type="catalytic activity">
    <reaction evidence="8">
        <text>DNA(n) + a 2'-deoxyribonucleoside 5'-triphosphate = DNA(n+1) + diphosphate</text>
        <dbReference type="Rhea" id="RHEA:22508"/>
        <dbReference type="Rhea" id="RHEA-COMP:17339"/>
        <dbReference type="Rhea" id="RHEA-COMP:17340"/>
        <dbReference type="ChEBI" id="CHEBI:33019"/>
        <dbReference type="ChEBI" id="CHEBI:61560"/>
        <dbReference type="ChEBI" id="CHEBI:173112"/>
        <dbReference type="EC" id="2.7.7.7"/>
    </reaction>
</comment>
<dbReference type="InterPro" id="IPR012337">
    <property type="entry name" value="RNaseH-like_sf"/>
</dbReference>
<comment type="similarity">
    <text evidence="1">Belongs to the DNA polymerase type-B family.</text>
</comment>
<dbReference type="InterPro" id="IPR038563">
    <property type="entry name" value="Endonuclease_7_sf"/>
</dbReference>
<keyword evidence="13" id="KW-1185">Reference proteome</keyword>
<dbReference type="InterPro" id="IPR044925">
    <property type="entry name" value="His-Me_finger_sf"/>
</dbReference>
<dbReference type="OrthoDB" id="414982at2759"/>
<evidence type="ECO:0000256" key="8">
    <source>
        <dbReference type="ARBA" id="ARBA00049244"/>
    </source>
</evidence>
<evidence type="ECO:0000256" key="1">
    <source>
        <dbReference type="ARBA" id="ARBA00005755"/>
    </source>
</evidence>
<reference evidence="12 13" key="1">
    <citation type="submission" date="2019-08" db="EMBL/GenBank/DDBJ databases">
        <title>The genome of the soybean aphid Biotype 1, its phylome, world population structure and adaptation to the North American continent.</title>
        <authorList>
            <person name="Giordano R."/>
            <person name="Donthu R.K."/>
            <person name="Hernandez A.G."/>
            <person name="Wright C.L."/>
            <person name="Zimin A.V."/>
        </authorList>
    </citation>
    <scope>NUCLEOTIDE SEQUENCE [LARGE SCALE GENOMIC DNA]</scope>
    <source>
        <tissue evidence="12">Whole aphids</tissue>
    </source>
</reference>
<gene>
    <name evidence="12" type="ORF">AGLY_003365</name>
</gene>
<dbReference type="GO" id="GO:0003677">
    <property type="term" value="F:DNA binding"/>
    <property type="evidence" value="ECO:0007669"/>
    <property type="project" value="UniProtKB-KW"/>
</dbReference>
<proteinExistence type="inferred from homology"/>
<keyword evidence="5" id="KW-0235">DNA replication</keyword>
<keyword evidence="9" id="KW-0862">Zinc</keyword>
<feature type="domain" description="C2H2-type" evidence="11">
    <location>
        <begin position="9"/>
        <end position="37"/>
    </location>
</feature>
<organism evidence="12 13">
    <name type="scientific">Aphis glycines</name>
    <name type="common">Soybean aphid</name>
    <dbReference type="NCBI Taxonomy" id="307491"/>
    <lineage>
        <taxon>Eukaryota</taxon>
        <taxon>Metazoa</taxon>
        <taxon>Ecdysozoa</taxon>
        <taxon>Arthropoda</taxon>
        <taxon>Hexapoda</taxon>
        <taxon>Insecta</taxon>
        <taxon>Pterygota</taxon>
        <taxon>Neoptera</taxon>
        <taxon>Paraneoptera</taxon>
        <taxon>Hemiptera</taxon>
        <taxon>Sternorrhyncha</taxon>
        <taxon>Aphidomorpha</taxon>
        <taxon>Aphidoidea</taxon>
        <taxon>Aphididae</taxon>
        <taxon>Aphidini</taxon>
        <taxon>Aphis</taxon>
        <taxon>Aphis</taxon>
    </lineage>
</organism>
<dbReference type="EMBL" id="VYZN01000010">
    <property type="protein sequence ID" value="KAE9542504.1"/>
    <property type="molecule type" value="Genomic_DNA"/>
</dbReference>
<dbReference type="GO" id="GO:0006260">
    <property type="term" value="P:DNA replication"/>
    <property type="evidence" value="ECO:0007669"/>
    <property type="project" value="UniProtKB-KW"/>
</dbReference>
<name>A0A6G0U0B8_APHGL</name>
<dbReference type="GO" id="GO:0008270">
    <property type="term" value="F:zinc ion binding"/>
    <property type="evidence" value="ECO:0007669"/>
    <property type="project" value="UniProtKB-KW"/>
</dbReference>